<sequence length="323" mass="36542">MRNTSSSLSKSTNYPKLENSKSLEVLSTDLSTSMKMTTKPATLTNAGVVPEMVPVDSILITEAISQPTPINTDLITEAIPKTVSIDVIPTTTEVTHEISDNAILTTEITPEMKSIDGTSVYDINLEMKSIFDHFSNPHLQFPRLDDKKLPDTKLITNSLSPIRPIISIATSTMMIPPSQTIDINDGKSAERRSSLKMMPKIHQQQDDELKIEPNSIRLKANNTSPIITYSQSAPKTRLDQWKWDVKHIDYHHHHHHQHHQHHQQQQQQQQHQQKIISQNWINNNDNDSNNHGDIVGNSNRILPLSIFSISSFSFLFLLLMLSL</sequence>
<dbReference type="OrthoDB" id="5875036at2759"/>
<reference evidence="4" key="1">
    <citation type="submission" date="2016-06" db="UniProtKB">
        <authorList>
            <consortium name="WormBaseParasite"/>
        </authorList>
    </citation>
    <scope>IDENTIFICATION</scope>
</reference>
<protein>
    <submittedName>
        <fullName evidence="4">Myb domain-containing protein</fullName>
    </submittedName>
</protein>
<keyword evidence="3" id="KW-1185">Reference proteome</keyword>
<feature type="compositionally biased region" description="Basic residues" evidence="1">
    <location>
        <begin position="252"/>
        <end position="262"/>
    </location>
</feature>
<feature type="compositionally biased region" description="Low complexity" evidence="1">
    <location>
        <begin position="263"/>
        <end position="274"/>
    </location>
</feature>
<proteinExistence type="predicted"/>
<evidence type="ECO:0000313" key="4">
    <source>
        <dbReference type="WBParaSite" id="nOo.2.0.1.t10098-RA"/>
    </source>
</evidence>
<organism evidence="4">
    <name type="scientific">Onchocerca ochengi</name>
    <name type="common">Filarial nematode worm</name>
    <dbReference type="NCBI Taxonomy" id="42157"/>
    <lineage>
        <taxon>Eukaryota</taxon>
        <taxon>Metazoa</taxon>
        <taxon>Ecdysozoa</taxon>
        <taxon>Nematoda</taxon>
        <taxon>Chromadorea</taxon>
        <taxon>Rhabditida</taxon>
        <taxon>Spirurina</taxon>
        <taxon>Spiruromorpha</taxon>
        <taxon>Filarioidea</taxon>
        <taxon>Onchocercidae</taxon>
        <taxon>Onchocerca</taxon>
    </lineage>
</organism>
<accession>A0A182EPP0</accession>
<name>A0A182EPP0_ONCOC</name>
<dbReference type="EMBL" id="UYRW01005468">
    <property type="protein sequence ID" value="VDM93825.1"/>
    <property type="molecule type" value="Genomic_DNA"/>
</dbReference>
<dbReference type="AlphaFoldDB" id="A0A182EPP0"/>
<reference evidence="2 3" key="2">
    <citation type="submission" date="2018-08" db="EMBL/GenBank/DDBJ databases">
        <authorList>
            <person name="Laetsch R D."/>
            <person name="Stevens L."/>
            <person name="Kumar S."/>
            <person name="Blaxter L. M."/>
        </authorList>
    </citation>
    <scope>NUCLEOTIDE SEQUENCE [LARGE SCALE GENOMIC DNA]</scope>
</reference>
<dbReference type="WBParaSite" id="nOo.2.0.1.t10098-RA">
    <property type="protein sequence ID" value="nOo.2.0.1.t10098-RA"/>
    <property type="gene ID" value="nOo.2.0.1.g10098"/>
</dbReference>
<dbReference type="Proteomes" id="UP000271087">
    <property type="component" value="Unassembled WGS sequence"/>
</dbReference>
<feature type="region of interest" description="Disordered" evidence="1">
    <location>
        <begin position="252"/>
        <end position="274"/>
    </location>
</feature>
<gene>
    <name evidence="2" type="ORF">NOO_LOCUS10098</name>
</gene>
<evidence type="ECO:0000256" key="1">
    <source>
        <dbReference type="SAM" id="MobiDB-lite"/>
    </source>
</evidence>
<evidence type="ECO:0000313" key="3">
    <source>
        <dbReference type="Proteomes" id="UP000271087"/>
    </source>
</evidence>
<evidence type="ECO:0000313" key="2">
    <source>
        <dbReference type="EMBL" id="VDM93825.1"/>
    </source>
</evidence>